<dbReference type="Gene3D" id="3.30.920.20">
    <property type="entry name" value="Gas2-like domain"/>
    <property type="match status" value="1"/>
</dbReference>
<dbReference type="GO" id="GO:0005884">
    <property type="term" value="C:actin filament"/>
    <property type="evidence" value="ECO:0007669"/>
    <property type="project" value="TreeGrafter"/>
</dbReference>
<feature type="compositionally biased region" description="Low complexity" evidence="4">
    <location>
        <begin position="141"/>
        <end position="156"/>
    </location>
</feature>
<evidence type="ECO:0000313" key="7">
    <source>
        <dbReference type="Proteomes" id="UP001367676"/>
    </source>
</evidence>
<feature type="compositionally biased region" description="Basic and acidic residues" evidence="4">
    <location>
        <begin position="396"/>
        <end position="410"/>
    </location>
</feature>
<organism evidence="6 7">
    <name type="scientific">Parthenolecanium corni</name>
    <dbReference type="NCBI Taxonomy" id="536013"/>
    <lineage>
        <taxon>Eukaryota</taxon>
        <taxon>Metazoa</taxon>
        <taxon>Ecdysozoa</taxon>
        <taxon>Arthropoda</taxon>
        <taxon>Hexapoda</taxon>
        <taxon>Insecta</taxon>
        <taxon>Pterygota</taxon>
        <taxon>Neoptera</taxon>
        <taxon>Paraneoptera</taxon>
        <taxon>Hemiptera</taxon>
        <taxon>Sternorrhyncha</taxon>
        <taxon>Coccoidea</taxon>
        <taxon>Coccidae</taxon>
        <taxon>Parthenolecanium</taxon>
    </lineage>
</organism>
<dbReference type="PROSITE" id="PS51460">
    <property type="entry name" value="GAR"/>
    <property type="match status" value="1"/>
</dbReference>
<dbReference type="SMART" id="SM00243">
    <property type="entry name" value="GAS2"/>
    <property type="match status" value="1"/>
</dbReference>
<protein>
    <recommendedName>
        <fullName evidence="5">GAR domain-containing protein</fullName>
    </recommendedName>
</protein>
<dbReference type="GO" id="GO:0008017">
    <property type="term" value="F:microtubule binding"/>
    <property type="evidence" value="ECO:0007669"/>
    <property type="project" value="InterPro"/>
</dbReference>
<dbReference type="GO" id="GO:0035371">
    <property type="term" value="C:microtubule plus-end"/>
    <property type="evidence" value="ECO:0007669"/>
    <property type="project" value="TreeGrafter"/>
</dbReference>
<dbReference type="GO" id="GO:1904825">
    <property type="term" value="P:protein localization to microtubule plus-end"/>
    <property type="evidence" value="ECO:0007669"/>
    <property type="project" value="TreeGrafter"/>
</dbReference>
<feature type="region of interest" description="Disordered" evidence="4">
    <location>
        <begin position="288"/>
        <end position="321"/>
    </location>
</feature>
<keyword evidence="7" id="KW-1185">Reference proteome</keyword>
<feature type="compositionally biased region" description="Polar residues" evidence="4">
    <location>
        <begin position="130"/>
        <end position="140"/>
    </location>
</feature>
<dbReference type="InterPro" id="IPR003108">
    <property type="entry name" value="GAR_dom"/>
</dbReference>
<proteinExistence type="predicted"/>
<keyword evidence="3" id="KW-0206">Cytoskeleton</keyword>
<name>A0AAN9Y6N9_9HEMI</name>
<dbReference type="GO" id="GO:0031110">
    <property type="term" value="P:regulation of microtubule polymerization or depolymerization"/>
    <property type="evidence" value="ECO:0007669"/>
    <property type="project" value="TreeGrafter"/>
</dbReference>
<dbReference type="Proteomes" id="UP001367676">
    <property type="component" value="Unassembled WGS sequence"/>
</dbReference>
<evidence type="ECO:0000256" key="4">
    <source>
        <dbReference type="SAM" id="MobiDB-lite"/>
    </source>
</evidence>
<dbReference type="GO" id="GO:0008093">
    <property type="term" value="F:cytoskeletal anchor activity"/>
    <property type="evidence" value="ECO:0007669"/>
    <property type="project" value="TreeGrafter"/>
</dbReference>
<evidence type="ECO:0000313" key="6">
    <source>
        <dbReference type="EMBL" id="KAK7598235.1"/>
    </source>
</evidence>
<dbReference type="PANTHER" id="PTHR46756">
    <property type="entry name" value="TRANSGELIN"/>
    <property type="match status" value="1"/>
</dbReference>
<dbReference type="Pfam" id="PF02187">
    <property type="entry name" value="GAS2"/>
    <property type="match status" value="1"/>
</dbReference>
<evidence type="ECO:0000256" key="1">
    <source>
        <dbReference type="ARBA" id="ARBA00004245"/>
    </source>
</evidence>
<feature type="domain" description="GAR" evidence="5">
    <location>
        <begin position="1"/>
        <end position="75"/>
    </location>
</feature>
<feature type="compositionally biased region" description="Polar residues" evidence="4">
    <location>
        <begin position="434"/>
        <end position="475"/>
    </location>
</feature>
<feature type="compositionally biased region" description="Low complexity" evidence="4">
    <location>
        <begin position="117"/>
        <end position="129"/>
    </location>
</feature>
<evidence type="ECO:0000256" key="2">
    <source>
        <dbReference type="ARBA" id="ARBA00022490"/>
    </source>
</evidence>
<evidence type="ECO:0000259" key="5">
    <source>
        <dbReference type="PROSITE" id="PS51460"/>
    </source>
</evidence>
<feature type="compositionally biased region" description="Low complexity" evidence="4">
    <location>
        <begin position="236"/>
        <end position="254"/>
    </location>
</feature>
<dbReference type="AlphaFoldDB" id="A0AAN9Y6N9"/>
<feature type="compositionally biased region" description="Low complexity" evidence="4">
    <location>
        <begin position="307"/>
        <end position="318"/>
    </location>
</feature>
<reference evidence="6 7" key="1">
    <citation type="submission" date="2024-03" db="EMBL/GenBank/DDBJ databases">
        <title>Adaptation during the transition from Ophiocordyceps entomopathogen to insect associate is accompanied by gene loss and intensified selection.</title>
        <authorList>
            <person name="Ward C.M."/>
            <person name="Onetto C.A."/>
            <person name="Borneman A.R."/>
        </authorList>
    </citation>
    <scope>NUCLEOTIDE SEQUENCE [LARGE SCALE GENOMIC DNA]</scope>
    <source>
        <strain evidence="6">AWRI1</strain>
        <tissue evidence="6">Single Adult Female</tissue>
    </source>
</reference>
<dbReference type="GO" id="GO:0001725">
    <property type="term" value="C:stress fiber"/>
    <property type="evidence" value="ECO:0007669"/>
    <property type="project" value="TreeGrafter"/>
</dbReference>
<dbReference type="GO" id="GO:0051764">
    <property type="term" value="P:actin crosslink formation"/>
    <property type="evidence" value="ECO:0007669"/>
    <property type="project" value="TreeGrafter"/>
</dbReference>
<dbReference type="InterPro" id="IPR036534">
    <property type="entry name" value="GAR_dom_sf"/>
</dbReference>
<sequence>MRACWYRVSVAVRDEVEKCQCPTQFPMIRVSEGKYRIGDTKVLIFVRILRSHVMVRVGGGWNTLSHYLDKHDPCRCRTSHRAAVSSKITGIKSGGPALELSHAQVHYDRSPPRTRRSSTSSNSSNGGTTFIPTPTAATLKSNSNRSTNNLSAAANNAERRSRSPTPRLKKLQTLAPDSRRTTRSRSTTPNPPDRVRSRSGTPTSQKRKLERKDRSFVTSNKDLTMHFNDDGSVICRSRSPSVGRRSRHNSSSSNKGGAVPETSEVVVETMHSELKNGHSDELTRRLNEPLVNGTEETNNEDAGDGIDNTTDSATTSTAGSVDCSPTHAIAEIAKATSQLCTAKSTLVEEVTVSTPTVQQAVQVVCDQGIDTTPAARVSDNFVGTSQYPLLYTNTPKDSRRSVSPCRERSGVDTTPACKISDNLARPQYQTTMPVVQRSATQISTERSGVDTTPVSKVSENFVGNTSRSRKSSASVNDLDLITKKEPNDSGSEVSDEGYKSLGLVTTPPATAHQTTVPPLPEKSAHSEEYPNDER</sequence>
<evidence type="ECO:0000256" key="3">
    <source>
        <dbReference type="ARBA" id="ARBA00023212"/>
    </source>
</evidence>
<feature type="compositionally biased region" description="Basic and acidic residues" evidence="4">
    <location>
        <begin position="522"/>
        <end position="534"/>
    </location>
</feature>
<dbReference type="GO" id="GO:0051015">
    <property type="term" value="F:actin filament binding"/>
    <property type="evidence" value="ECO:0007669"/>
    <property type="project" value="TreeGrafter"/>
</dbReference>
<comment type="subcellular location">
    <subcellularLocation>
        <location evidence="1">Cytoplasm</location>
        <location evidence="1">Cytoskeleton</location>
    </subcellularLocation>
</comment>
<dbReference type="PANTHER" id="PTHR46756:SF18">
    <property type="entry name" value="GAS2-LIKE PROTEIN PICKLED EGGS"/>
    <property type="match status" value="1"/>
</dbReference>
<feature type="compositionally biased region" description="Polar residues" evidence="4">
    <location>
        <begin position="507"/>
        <end position="516"/>
    </location>
</feature>
<accession>A0AAN9Y6N9</accession>
<dbReference type="GO" id="GO:0005737">
    <property type="term" value="C:cytoplasm"/>
    <property type="evidence" value="ECO:0007669"/>
    <property type="project" value="TreeGrafter"/>
</dbReference>
<gene>
    <name evidence="6" type="ORF">V9T40_006470</name>
</gene>
<dbReference type="EMBL" id="JBBCAQ010000014">
    <property type="protein sequence ID" value="KAK7598235.1"/>
    <property type="molecule type" value="Genomic_DNA"/>
</dbReference>
<feature type="region of interest" description="Disordered" evidence="4">
    <location>
        <begin position="392"/>
        <end position="413"/>
    </location>
</feature>
<dbReference type="SUPFAM" id="SSF143575">
    <property type="entry name" value="GAS2 domain-like"/>
    <property type="match status" value="1"/>
</dbReference>
<dbReference type="GO" id="GO:0001578">
    <property type="term" value="P:microtubule bundle formation"/>
    <property type="evidence" value="ECO:0007669"/>
    <property type="project" value="TreeGrafter"/>
</dbReference>
<feature type="region of interest" description="Disordered" evidence="4">
    <location>
        <begin position="105"/>
        <end position="262"/>
    </location>
</feature>
<keyword evidence="2" id="KW-0963">Cytoplasm</keyword>
<comment type="caution">
    <text evidence="6">The sequence shown here is derived from an EMBL/GenBank/DDBJ whole genome shotgun (WGS) entry which is preliminary data.</text>
</comment>
<feature type="region of interest" description="Disordered" evidence="4">
    <location>
        <begin position="434"/>
        <end position="534"/>
    </location>
</feature>